<comment type="caution">
    <text evidence="1">The sequence shown here is derived from an EMBL/GenBank/DDBJ whole genome shotgun (WGS) entry which is preliminary data.</text>
</comment>
<reference evidence="1 2" key="1">
    <citation type="submission" date="2018-08" db="EMBL/GenBank/DDBJ databases">
        <title>Comparative analysis of Burkholderia isolates from Puerto Rico.</title>
        <authorList>
            <person name="Hall C."/>
            <person name="Sahl J."/>
            <person name="Wagner D."/>
        </authorList>
    </citation>
    <scope>NUCLEOTIDE SEQUENCE [LARGE SCALE GENOMIC DNA]</scope>
    <source>
        <strain evidence="1 2">Bp9025</strain>
    </source>
</reference>
<dbReference type="EMBL" id="QTQV01000039">
    <property type="protein sequence ID" value="RQT04339.1"/>
    <property type="molecule type" value="Genomic_DNA"/>
</dbReference>
<sequence>MSHTHTSTTPSSPDDIIARVRAEMLAERFPVPVALELIKGMPLINAWLWFALPPTVRSMFCHRFSSFKKHPQFFDEGGFWYAVLVLATPELDEPERHAKYLRRTMSCAKNRRDLLKFMGMTDALFEAQLAGTCADGKKKGLLPDDTPSFTGFELMDIAIAQLAPGEYDVTGVVRGLLSTVDLPENTVKPKAIGAKMRAYAKRFPHMLREVDPRDLTPTSTVLH</sequence>
<dbReference type="Proteomes" id="UP000277921">
    <property type="component" value="Unassembled WGS sequence"/>
</dbReference>
<accession>A0A3N8QB41</accession>
<dbReference type="RefSeq" id="WP_124585464.1">
    <property type="nucleotide sequence ID" value="NZ_QTQV01000039.1"/>
</dbReference>
<proteinExistence type="predicted"/>
<gene>
    <name evidence="1" type="ORF">DF051_36885</name>
</gene>
<evidence type="ECO:0000313" key="1">
    <source>
        <dbReference type="EMBL" id="RQT04339.1"/>
    </source>
</evidence>
<name>A0A3N8QB41_9BURK</name>
<protein>
    <submittedName>
        <fullName evidence="1">Uncharacterized protein</fullName>
    </submittedName>
</protein>
<dbReference type="AlphaFoldDB" id="A0A3N8QB41"/>
<evidence type="ECO:0000313" key="2">
    <source>
        <dbReference type="Proteomes" id="UP000277921"/>
    </source>
</evidence>
<organism evidence="1 2">
    <name type="scientific">Burkholderia contaminans</name>
    <dbReference type="NCBI Taxonomy" id="488447"/>
    <lineage>
        <taxon>Bacteria</taxon>
        <taxon>Pseudomonadati</taxon>
        <taxon>Pseudomonadota</taxon>
        <taxon>Betaproteobacteria</taxon>
        <taxon>Burkholderiales</taxon>
        <taxon>Burkholderiaceae</taxon>
        <taxon>Burkholderia</taxon>
        <taxon>Burkholderia cepacia complex</taxon>
    </lineage>
</organism>